<keyword evidence="3" id="KW-1185">Reference proteome</keyword>
<protein>
    <submittedName>
        <fullName evidence="1">Uncharacterized protein</fullName>
    </submittedName>
</protein>
<sequence length="199" mass="23109">MLTNSIPSILKQPVVYYLDSQTSIRSTEDLITVCTGTKHYIIDTESDLNTHLPSIIQILPIPADSSATLTYYNQLHHHSSDCPVRKLQLATLLRDEYLLTTTPYDDLEGDENADHPELDHPNCDFRSYKHPGNPWSLQRALVLQFGLFFFKNHTCSNWSAGIDLQLRTWKFHNDKLRREQRQIRQELELYAINDVIAVW</sequence>
<accession>A0A815F5Y7</accession>
<evidence type="ECO:0000313" key="2">
    <source>
        <dbReference type="EMBL" id="CAF4167914.1"/>
    </source>
</evidence>
<gene>
    <name evidence="1" type="ORF">GPM918_LOCUS29502</name>
    <name evidence="2" type="ORF">SRO942_LOCUS30085</name>
</gene>
<name>A0A815F5Y7_9BILA</name>
<dbReference type="EMBL" id="CAJOBC010047994">
    <property type="protein sequence ID" value="CAF4167914.1"/>
    <property type="molecule type" value="Genomic_DNA"/>
</dbReference>
<dbReference type="Proteomes" id="UP000663829">
    <property type="component" value="Unassembled WGS sequence"/>
</dbReference>
<comment type="caution">
    <text evidence="1">The sequence shown here is derived from an EMBL/GenBank/DDBJ whole genome shotgun (WGS) entry which is preliminary data.</text>
</comment>
<reference evidence="1" key="1">
    <citation type="submission" date="2021-02" db="EMBL/GenBank/DDBJ databases">
        <authorList>
            <person name="Nowell W R."/>
        </authorList>
    </citation>
    <scope>NUCLEOTIDE SEQUENCE</scope>
</reference>
<dbReference type="EMBL" id="CAJNOQ010013434">
    <property type="protein sequence ID" value="CAF1321628.1"/>
    <property type="molecule type" value="Genomic_DNA"/>
</dbReference>
<organism evidence="1 3">
    <name type="scientific">Didymodactylos carnosus</name>
    <dbReference type="NCBI Taxonomy" id="1234261"/>
    <lineage>
        <taxon>Eukaryota</taxon>
        <taxon>Metazoa</taxon>
        <taxon>Spiralia</taxon>
        <taxon>Gnathifera</taxon>
        <taxon>Rotifera</taxon>
        <taxon>Eurotatoria</taxon>
        <taxon>Bdelloidea</taxon>
        <taxon>Philodinida</taxon>
        <taxon>Philodinidae</taxon>
        <taxon>Didymodactylos</taxon>
    </lineage>
</organism>
<dbReference type="AlphaFoldDB" id="A0A815F5Y7"/>
<proteinExistence type="predicted"/>
<feature type="non-terminal residue" evidence="1">
    <location>
        <position position="199"/>
    </location>
</feature>
<evidence type="ECO:0000313" key="1">
    <source>
        <dbReference type="EMBL" id="CAF1321628.1"/>
    </source>
</evidence>
<dbReference type="Proteomes" id="UP000681722">
    <property type="component" value="Unassembled WGS sequence"/>
</dbReference>
<evidence type="ECO:0000313" key="3">
    <source>
        <dbReference type="Proteomes" id="UP000663829"/>
    </source>
</evidence>